<protein>
    <submittedName>
        <fullName evidence="1">Uncharacterized protein</fullName>
    </submittedName>
</protein>
<dbReference type="eggNOG" id="ENOG5033HUK">
    <property type="taxonomic scope" value="Bacteria"/>
</dbReference>
<proteinExistence type="predicted"/>
<dbReference type="AlphaFoldDB" id="A0A086YB92"/>
<keyword evidence="2" id="KW-1185">Reference proteome</keyword>
<dbReference type="RefSeq" id="WP_035707701.1">
    <property type="nucleotide sequence ID" value="NZ_CAMIFG010000031.1"/>
</dbReference>
<dbReference type="OrthoDB" id="7776997at2"/>
<gene>
    <name evidence="1" type="ORF">CN97_09780</name>
</gene>
<accession>A0A086YB92</accession>
<evidence type="ECO:0000313" key="1">
    <source>
        <dbReference type="EMBL" id="KFI31542.1"/>
    </source>
</evidence>
<sequence>MHRLFLAFAAACLLGSPAMARMSGFYESAEIIHAILGDNQVADGLRQQPIESIARTRDGYVVQSQNCSVGVVVETRRADRPGRDNFSLRVQRGRCRR</sequence>
<comment type="caution">
    <text evidence="1">The sequence shown here is derived from an EMBL/GenBank/DDBJ whole genome shotgun (WGS) entry which is preliminary data.</text>
</comment>
<reference evidence="1 2" key="1">
    <citation type="submission" date="2014-03" db="EMBL/GenBank/DDBJ databases">
        <title>Genome of Haematobacter massiliensis CCUG 47968.</title>
        <authorList>
            <person name="Wang D."/>
            <person name="Wang G."/>
        </authorList>
    </citation>
    <scope>NUCLEOTIDE SEQUENCE [LARGE SCALE GENOMIC DNA]</scope>
    <source>
        <strain evidence="1 2">CCUG 47968</strain>
    </source>
</reference>
<evidence type="ECO:0000313" key="2">
    <source>
        <dbReference type="Proteomes" id="UP000028826"/>
    </source>
</evidence>
<name>A0A086YB92_9RHOB</name>
<organism evidence="1 2">
    <name type="scientific">Haematobacter massiliensis</name>
    <dbReference type="NCBI Taxonomy" id="195105"/>
    <lineage>
        <taxon>Bacteria</taxon>
        <taxon>Pseudomonadati</taxon>
        <taxon>Pseudomonadota</taxon>
        <taxon>Alphaproteobacteria</taxon>
        <taxon>Rhodobacterales</taxon>
        <taxon>Paracoccaceae</taxon>
        <taxon>Haematobacter</taxon>
    </lineage>
</organism>
<dbReference type="Proteomes" id="UP000028826">
    <property type="component" value="Unassembled WGS sequence"/>
</dbReference>
<dbReference type="EMBL" id="JGYG01000002">
    <property type="protein sequence ID" value="KFI31542.1"/>
    <property type="molecule type" value="Genomic_DNA"/>
</dbReference>